<dbReference type="Pfam" id="PF13581">
    <property type="entry name" value="HATPase_c_2"/>
    <property type="match status" value="1"/>
</dbReference>
<dbReference type="InterPro" id="IPR036890">
    <property type="entry name" value="HATPase_C_sf"/>
</dbReference>
<feature type="domain" description="Histidine kinase/HSP90-like ATPase" evidence="2">
    <location>
        <begin position="35"/>
        <end position="155"/>
    </location>
</feature>
<gene>
    <name evidence="3" type="ORF">VSQ78_08885</name>
</gene>
<organism evidence="3 4">
    <name type="scientific">Nocardiopsis alba</name>
    <dbReference type="NCBI Taxonomy" id="53437"/>
    <lineage>
        <taxon>Bacteria</taxon>
        <taxon>Bacillati</taxon>
        <taxon>Actinomycetota</taxon>
        <taxon>Actinomycetes</taxon>
        <taxon>Streptosporangiales</taxon>
        <taxon>Nocardiopsidaceae</taxon>
        <taxon>Nocardiopsis</taxon>
    </lineage>
</organism>
<evidence type="ECO:0000313" key="3">
    <source>
        <dbReference type="EMBL" id="MFB8767815.1"/>
    </source>
</evidence>
<dbReference type="GO" id="GO:0005524">
    <property type="term" value="F:ATP binding"/>
    <property type="evidence" value="ECO:0007669"/>
    <property type="project" value="UniProtKB-KW"/>
</dbReference>
<evidence type="ECO:0000313" key="4">
    <source>
        <dbReference type="Proteomes" id="UP001585053"/>
    </source>
</evidence>
<dbReference type="SUPFAM" id="SSF55874">
    <property type="entry name" value="ATPase domain of HSP90 chaperone/DNA topoisomerase II/histidine kinase"/>
    <property type="match status" value="1"/>
</dbReference>
<sequence>MDSMIPTRPPLDLPRRIRCTDPEQGSLECGHQLWHLKAARSWATHVARTTPACADPLLVSLSELHTNALKHTASGLPGGRVRIEIERRRRLFLLRVTDDGPRPGAEATVPEVRPMLGLCGAEELLVEGGYGLALLDAMALYWDFTREPDGGLMVRAAFDRSGRTRMAA</sequence>
<dbReference type="InterPro" id="IPR050267">
    <property type="entry name" value="Anti-sigma-factor_SerPK"/>
</dbReference>
<dbReference type="Gene3D" id="3.30.565.10">
    <property type="entry name" value="Histidine kinase-like ATPase, C-terminal domain"/>
    <property type="match status" value="1"/>
</dbReference>
<accession>A0ABV5DTA2</accession>
<keyword evidence="1" id="KW-0808">Transferase</keyword>
<dbReference type="PANTHER" id="PTHR35526:SF3">
    <property type="entry name" value="ANTI-SIGMA-F FACTOR RSBW"/>
    <property type="match status" value="1"/>
</dbReference>
<keyword evidence="3" id="KW-0067">ATP-binding</keyword>
<keyword evidence="3" id="KW-0547">Nucleotide-binding</keyword>
<dbReference type="RefSeq" id="WP_357718237.1">
    <property type="nucleotide sequence ID" value="NZ_JAYMRS010000002.1"/>
</dbReference>
<dbReference type="PANTHER" id="PTHR35526">
    <property type="entry name" value="ANTI-SIGMA-F FACTOR RSBW-RELATED"/>
    <property type="match status" value="1"/>
</dbReference>
<comment type="caution">
    <text evidence="3">The sequence shown here is derived from an EMBL/GenBank/DDBJ whole genome shotgun (WGS) entry which is preliminary data.</text>
</comment>
<protein>
    <submittedName>
        <fullName evidence="3">ATP-binding protein</fullName>
    </submittedName>
</protein>
<evidence type="ECO:0000259" key="2">
    <source>
        <dbReference type="Pfam" id="PF13581"/>
    </source>
</evidence>
<keyword evidence="1" id="KW-0418">Kinase</keyword>
<dbReference type="Proteomes" id="UP001585053">
    <property type="component" value="Unassembled WGS sequence"/>
</dbReference>
<keyword evidence="1" id="KW-0723">Serine/threonine-protein kinase</keyword>
<keyword evidence="4" id="KW-1185">Reference proteome</keyword>
<reference evidence="3 4" key="1">
    <citation type="submission" date="2024-01" db="EMBL/GenBank/DDBJ databases">
        <title>Genome mining of biosynthetic gene clusters to explore secondary metabolites of Streptomyces sp.</title>
        <authorList>
            <person name="Baig A."/>
            <person name="Ajitkumar Shintre N."/>
            <person name="Kumar H."/>
            <person name="Anbarasu A."/>
            <person name="Ramaiah S."/>
        </authorList>
    </citation>
    <scope>NUCLEOTIDE SEQUENCE [LARGE SCALE GENOMIC DNA]</scope>
    <source>
        <strain evidence="3 4">A01</strain>
    </source>
</reference>
<dbReference type="InterPro" id="IPR003594">
    <property type="entry name" value="HATPase_dom"/>
</dbReference>
<evidence type="ECO:0000256" key="1">
    <source>
        <dbReference type="ARBA" id="ARBA00022527"/>
    </source>
</evidence>
<dbReference type="EMBL" id="JAYMRS010000002">
    <property type="protein sequence ID" value="MFB8767815.1"/>
    <property type="molecule type" value="Genomic_DNA"/>
</dbReference>
<name>A0ABV5DTA2_9ACTN</name>
<proteinExistence type="predicted"/>